<protein>
    <recommendedName>
        <fullName evidence="3">Tip attachment protein J domain-containing protein</fullName>
    </recommendedName>
</protein>
<evidence type="ECO:0008006" key="3">
    <source>
        <dbReference type="Google" id="ProtNLM"/>
    </source>
</evidence>
<accession>A0ABY1RG84</accession>
<comment type="caution">
    <text evidence="1">The sequence shown here is derived from an EMBL/GenBank/DDBJ whole genome shotgun (WGS) entry which is preliminary data.</text>
</comment>
<dbReference type="Proteomes" id="UP000194464">
    <property type="component" value="Unassembled WGS sequence"/>
</dbReference>
<sequence>MTGRWWSQPFAEEGSATADGILRQLGRPGLDELTVLVREAAQNSWDARIGTSIEFGVRIWRLADRHAAWADAMGSGVSQLSVDELGSVFQPDSYLICLSDRGTAGLGGPVRASVQPLPGEENDFVQFLRNVGEPRDTLLGGGTYGFGKGILYRVSRVNTILVDTQALVEGKVQRRVMAASLGQRFDSGGVRFTGRHWWGSIAEDGIPDPLIDDEAHHIGRILGLRGFDGDETGTDVYILGADFGVTVDEIDDDSVERSPEEAASFIASAISWNLWPKMVGDPEEIRFRVELEDKPVTIPSPSSDVQLLPFTRALQSLRLGRGQTYLRPKFGEVGRFAVESVVVPLGAEGSTDPAARAFQGASHHVARMRDTELVVDYLEGPVPSDVLLQYGAVFRASPEADEEFASAEPPTHDNWVEQGLAPPALAIVRGARHWIRGKLRSLYEPSGVEVDGIGGLGGLSSRLASLAPALEAGGAGWVSARTPNKGNAARRGGSIRVGPPKIEVRDQSAVVVSEVSLEVVDRQRRLTCVPSVVVDGSREGRAPAGLRAPRVLRWETCSGVALSSGDTLDVDASSPKCLIVVTELLPDAVTRIDVRESGLHA</sequence>
<reference evidence="1 2" key="1">
    <citation type="submission" date="2017-04" db="EMBL/GenBank/DDBJ databases">
        <authorList>
            <person name="Varghese N."/>
            <person name="Submissions S."/>
        </authorList>
    </citation>
    <scope>NUCLEOTIDE SEQUENCE [LARGE SCALE GENOMIC DNA]</scope>
    <source>
        <strain evidence="1 2">VKM Ac-1784</strain>
    </source>
</reference>
<keyword evidence="2" id="KW-1185">Reference proteome</keyword>
<organism evidence="1 2">
    <name type="scientific">Plantibacter elymi</name>
    <name type="common">nom. nud.</name>
    <dbReference type="NCBI Taxonomy" id="199708"/>
    <lineage>
        <taxon>Bacteria</taxon>
        <taxon>Bacillati</taxon>
        <taxon>Actinomycetota</taxon>
        <taxon>Actinomycetes</taxon>
        <taxon>Micrococcales</taxon>
        <taxon>Microbacteriaceae</taxon>
        <taxon>Plantibacter</taxon>
    </lineage>
</organism>
<gene>
    <name evidence="1" type="ORF">SAMN06295909_3120</name>
</gene>
<evidence type="ECO:0000313" key="2">
    <source>
        <dbReference type="Proteomes" id="UP000194464"/>
    </source>
</evidence>
<name>A0ABY1RG84_9MICO</name>
<evidence type="ECO:0000313" key="1">
    <source>
        <dbReference type="EMBL" id="SMQ73135.1"/>
    </source>
</evidence>
<proteinExistence type="predicted"/>
<dbReference type="EMBL" id="FXWJ01000005">
    <property type="protein sequence ID" value="SMQ73135.1"/>
    <property type="molecule type" value="Genomic_DNA"/>
</dbReference>